<protein>
    <submittedName>
        <fullName evidence="3">Uncharacterized protein</fullName>
    </submittedName>
</protein>
<sequence>MVRTKAGVRRYDVSSSPSLNNLTDEGDEDQTKVITELGKGLNRSGGHPRYGYKAVRNSRKRSRRYRHTFDFYKSVSSMKMKKVRALVENSS</sequence>
<dbReference type="AlphaFoldDB" id="A0A915PTW1"/>
<organism evidence="2 3">
    <name type="scientific">Setaria digitata</name>
    <dbReference type="NCBI Taxonomy" id="48799"/>
    <lineage>
        <taxon>Eukaryota</taxon>
        <taxon>Metazoa</taxon>
        <taxon>Ecdysozoa</taxon>
        <taxon>Nematoda</taxon>
        <taxon>Chromadorea</taxon>
        <taxon>Rhabditida</taxon>
        <taxon>Spirurina</taxon>
        <taxon>Spiruromorpha</taxon>
        <taxon>Filarioidea</taxon>
        <taxon>Setariidae</taxon>
        <taxon>Setaria</taxon>
    </lineage>
</organism>
<dbReference type="Proteomes" id="UP000887581">
    <property type="component" value="Unplaced"/>
</dbReference>
<evidence type="ECO:0000313" key="2">
    <source>
        <dbReference type="Proteomes" id="UP000887581"/>
    </source>
</evidence>
<feature type="compositionally biased region" description="Polar residues" evidence="1">
    <location>
        <begin position="13"/>
        <end position="23"/>
    </location>
</feature>
<dbReference type="WBParaSite" id="sdigi.contig430.g8258.t1">
    <property type="protein sequence ID" value="sdigi.contig430.g8258.t1"/>
    <property type="gene ID" value="sdigi.contig430.g8258"/>
</dbReference>
<name>A0A915PTW1_9BILA</name>
<evidence type="ECO:0000313" key="3">
    <source>
        <dbReference type="WBParaSite" id="sdigi.contig430.g8258.t1"/>
    </source>
</evidence>
<keyword evidence="2" id="KW-1185">Reference proteome</keyword>
<accession>A0A915PTW1</accession>
<proteinExistence type="predicted"/>
<reference evidence="3" key="1">
    <citation type="submission" date="2022-11" db="UniProtKB">
        <authorList>
            <consortium name="WormBaseParasite"/>
        </authorList>
    </citation>
    <scope>IDENTIFICATION</scope>
</reference>
<evidence type="ECO:0000256" key="1">
    <source>
        <dbReference type="SAM" id="MobiDB-lite"/>
    </source>
</evidence>
<feature type="region of interest" description="Disordered" evidence="1">
    <location>
        <begin position="1"/>
        <end position="59"/>
    </location>
</feature>